<evidence type="ECO:0000313" key="2">
    <source>
        <dbReference type="EMBL" id="JAI01591.1"/>
    </source>
</evidence>
<keyword evidence="1" id="KW-0812">Transmembrane</keyword>
<dbReference type="AlphaFoldDB" id="A0A0E9XID2"/>
<feature type="transmembrane region" description="Helical" evidence="1">
    <location>
        <begin position="73"/>
        <end position="94"/>
    </location>
</feature>
<proteinExistence type="predicted"/>
<accession>A0A0E9XID2</accession>
<keyword evidence="1" id="KW-0472">Membrane</keyword>
<dbReference type="EMBL" id="GBXM01006987">
    <property type="protein sequence ID" value="JAI01591.1"/>
    <property type="molecule type" value="Transcribed_RNA"/>
</dbReference>
<evidence type="ECO:0000256" key="1">
    <source>
        <dbReference type="SAM" id="Phobius"/>
    </source>
</evidence>
<reference evidence="2" key="1">
    <citation type="submission" date="2014-11" db="EMBL/GenBank/DDBJ databases">
        <authorList>
            <person name="Amaro Gonzalez C."/>
        </authorList>
    </citation>
    <scope>NUCLEOTIDE SEQUENCE</scope>
</reference>
<name>A0A0E9XID2_ANGAN</name>
<protein>
    <submittedName>
        <fullName evidence="2">Uncharacterized protein</fullName>
    </submittedName>
</protein>
<keyword evidence="1" id="KW-1133">Transmembrane helix</keyword>
<sequence length="137" mass="16195">MHGDVNSAQLCPASLSSGNIRMRMELFVFGHSFCKCLCQIVCTFVIFFASFFFLLFRLPCIFSLYPYSTMHCFIFYFMDARYICIIYIYIHILIRTLTCTHTHTHKNILSHTQTHTHALMHTHTHTHTLKNHLFVFH</sequence>
<organism evidence="2">
    <name type="scientific">Anguilla anguilla</name>
    <name type="common">European freshwater eel</name>
    <name type="synonym">Muraena anguilla</name>
    <dbReference type="NCBI Taxonomy" id="7936"/>
    <lineage>
        <taxon>Eukaryota</taxon>
        <taxon>Metazoa</taxon>
        <taxon>Chordata</taxon>
        <taxon>Craniata</taxon>
        <taxon>Vertebrata</taxon>
        <taxon>Euteleostomi</taxon>
        <taxon>Actinopterygii</taxon>
        <taxon>Neopterygii</taxon>
        <taxon>Teleostei</taxon>
        <taxon>Anguilliformes</taxon>
        <taxon>Anguillidae</taxon>
        <taxon>Anguilla</taxon>
    </lineage>
</organism>
<reference evidence="2" key="2">
    <citation type="journal article" date="2015" name="Fish Shellfish Immunol.">
        <title>Early steps in the European eel (Anguilla anguilla)-Vibrio vulnificus interaction in the gills: Role of the RtxA13 toxin.</title>
        <authorList>
            <person name="Callol A."/>
            <person name="Pajuelo D."/>
            <person name="Ebbesson L."/>
            <person name="Teles M."/>
            <person name="MacKenzie S."/>
            <person name="Amaro C."/>
        </authorList>
    </citation>
    <scope>NUCLEOTIDE SEQUENCE</scope>
</reference>
<feature type="transmembrane region" description="Helical" evidence="1">
    <location>
        <begin position="26"/>
        <end position="53"/>
    </location>
</feature>